<comment type="caution">
    <text evidence="1">The sequence shown here is derived from an EMBL/GenBank/DDBJ whole genome shotgun (WGS) entry which is preliminary data.</text>
</comment>
<dbReference type="Proteomes" id="UP000566663">
    <property type="component" value="Unassembled WGS sequence"/>
</dbReference>
<name>A0A7W8MHW4_9CAUL</name>
<reference evidence="1 2" key="1">
    <citation type="submission" date="2020-08" db="EMBL/GenBank/DDBJ databases">
        <title>Genomic Encyclopedia of Type Strains, Phase IV (KMG-IV): sequencing the most valuable type-strain genomes for metagenomic binning, comparative biology and taxonomic classification.</title>
        <authorList>
            <person name="Goeker M."/>
        </authorList>
    </citation>
    <scope>NUCLEOTIDE SEQUENCE [LARGE SCALE GENOMIC DNA]</scope>
    <source>
        <strain evidence="1 2">DSM 25335</strain>
    </source>
</reference>
<evidence type="ECO:0008006" key="3">
    <source>
        <dbReference type="Google" id="ProtNLM"/>
    </source>
</evidence>
<dbReference type="Pfam" id="PF05159">
    <property type="entry name" value="Capsule_synth"/>
    <property type="match status" value="1"/>
</dbReference>
<dbReference type="GO" id="GO:0015774">
    <property type="term" value="P:polysaccharide transport"/>
    <property type="evidence" value="ECO:0007669"/>
    <property type="project" value="InterPro"/>
</dbReference>
<evidence type="ECO:0000313" key="2">
    <source>
        <dbReference type="Proteomes" id="UP000566663"/>
    </source>
</evidence>
<gene>
    <name evidence="1" type="ORF">HNQ67_002171</name>
</gene>
<dbReference type="EMBL" id="JACHFZ010000004">
    <property type="protein sequence ID" value="MBB5292647.1"/>
    <property type="molecule type" value="Genomic_DNA"/>
</dbReference>
<proteinExistence type="predicted"/>
<dbReference type="AlphaFoldDB" id="A0A7W8MHW4"/>
<dbReference type="InterPro" id="IPR007833">
    <property type="entry name" value="Capsule_polysaccharide_synth"/>
</dbReference>
<evidence type="ECO:0000313" key="1">
    <source>
        <dbReference type="EMBL" id="MBB5292647.1"/>
    </source>
</evidence>
<organism evidence="1 2">
    <name type="scientific">Brevundimonas basaltis</name>
    <dbReference type="NCBI Taxonomy" id="472166"/>
    <lineage>
        <taxon>Bacteria</taxon>
        <taxon>Pseudomonadati</taxon>
        <taxon>Pseudomonadota</taxon>
        <taxon>Alphaproteobacteria</taxon>
        <taxon>Caulobacterales</taxon>
        <taxon>Caulobacteraceae</taxon>
        <taxon>Brevundimonas</taxon>
    </lineage>
</organism>
<keyword evidence="2" id="KW-1185">Reference proteome</keyword>
<dbReference type="SUPFAM" id="SSF53756">
    <property type="entry name" value="UDP-Glycosyltransferase/glycogen phosphorylase"/>
    <property type="match status" value="1"/>
</dbReference>
<accession>A0A7W8MHW4</accession>
<protein>
    <recommendedName>
        <fullName evidence="3">Capsule polysaccharide biosynthesis protein</fullName>
    </recommendedName>
</protein>
<dbReference type="GO" id="GO:0000271">
    <property type="term" value="P:polysaccharide biosynthetic process"/>
    <property type="evidence" value="ECO:0007669"/>
    <property type="project" value="InterPro"/>
</dbReference>
<dbReference type="RefSeq" id="WP_183255215.1">
    <property type="nucleotide sequence ID" value="NZ_BAAAFF010000001.1"/>
</dbReference>
<sequence length="501" mass="55735">MASPRPTILCLANSAAYSRTFFEELRPHLIGLGFNVAFALDSHLSDILYAKGEALADAWYFTDFCATQTPPTSEDLARNDLRWDLMLSDFDRLLTIDIPVPLAKSNRLSYAQIPVLLERFFTDIFDAVAPVAVLYEQASNSFALAANEIAKARNVPFFSLAPARVAGRVEISPTGALRDHVTVARIWDRVKREGGGVEARAIAAHYIRTVEEQVPDYMRAGGDGEILARTGLWSKYANLGKLRHIQRILAYRRKHRDELLLNYQFGDPLVISWSLFRRSWRRRLRVKQVSKLYREGPSGGSYFLYPLHFHPEASTSVLAPDFIDELTVIKAIAFRLPAHVKLVVKEHPSAVALQPLEFYRQLDALPNVELIGPGANAKRLARQAIGVICVTSTLGFEAAALNKPVVCLGDVLYGYFPNVRMITHYGDLRGAIDWAMNYEAVDPDDILSAMTAYVEFTDAGSFSFTGSLGDTEALVNLADIIARRLSTQKSLMNTNHAASAQ</sequence>